<protein>
    <submittedName>
        <fullName evidence="1">Uncharacterized protein</fullName>
    </submittedName>
</protein>
<accession>A0A0A9F4I6</accession>
<name>A0A0A9F4I6_ARUDO</name>
<reference evidence="1" key="1">
    <citation type="submission" date="2014-09" db="EMBL/GenBank/DDBJ databases">
        <authorList>
            <person name="Magalhaes I.L.F."/>
            <person name="Oliveira U."/>
            <person name="Santos F.R."/>
            <person name="Vidigal T.H.D.A."/>
            <person name="Brescovit A.D."/>
            <person name="Santos A.J."/>
        </authorList>
    </citation>
    <scope>NUCLEOTIDE SEQUENCE</scope>
    <source>
        <tissue evidence="1">Shoot tissue taken approximately 20 cm above the soil surface</tissue>
    </source>
</reference>
<dbReference type="EMBL" id="GBRH01192840">
    <property type="protein sequence ID" value="JAE05056.1"/>
    <property type="molecule type" value="Transcribed_RNA"/>
</dbReference>
<sequence length="41" mass="4771">MFRMLQLLSTKDSEMRILITKAQLKPTVELHTPHATMQESD</sequence>
<evidence type="ECO:0000313" key="1">
    <source>
        <dbReference type="EMBL" id="JAE05056.1"/>
    </source>
</evidence>
<dbReference type="AlphaFoldDB" id="A0A0A9F4I6"/>
<reference evidence="1" key="2">
    <citation type="journal article" date="2015" name="Data Brief">
        <title>Shoot transcriptome of the giant reed, Arundo donax.</title>
        <authorList>
            <person name="Barrero R.A."/>
            <person name="Guerrero F.D."/>
            <person name="Moolhuijzen P."/>
            <person name="Goolsby J.A."/>
            <person name="Tidwell J."/>
            <person name="Bellgard S.E."/>
            <person name="Bellgard M.I."/>
        </authorList>
    </citation>
    <scope>NUCLEOTIDE SEQUENCE</scope>
    <source>
        <tissue evidence="1">Shoot tissue taken approximately 20 cm above the soil surface</tissue>
    </source>
</reference>
<proteinExistence type="predicted"/>
<organism evidence="1">
    <name type="scientific">Arundo donax</name>
    <name type="common">Giant reed</name>
    <name type="synonym">Donax arundinaceus</name>
    <dbReference type="NCBI Taxonomy" id="35708"/>
    <lineage>
        <taxon>Eukaryota</taxon>
        <taxon>Viridiplantae</taxon>
        <taxon>Streptophyta</taxon>
        <taxon>Embryophyta</taxon>
        <taxon>Tracheophyta</taxon>
        <taxon>Spermatophyta</taxon>
        <taxon>Magnoliopsida</taxon>
        <taxon>Liliopsida</taxon>
        <taxon>Poales</taxon>
        <taxon>Poaceae</taxon>
        <taxon>PACMAD clade</taxon>
        <taxon>Arundinoideae</taxon>
        <taxon>Arundineae</taxon>
        <taxon>Arundo</taxon>
    </lineage>
</organism>